<dbReference type="PANTHER" id="PTHR45008:SF1">
    <property type="entry name" value="PTS SYSTEM GLUCOSE-SPECIFIC EIIA COMPONENT"/>
    <property type="match status" value="1"/>
</dbReference>
<keyword evidence="2" id="KW-0813">Transport</keyword>
<dbReference type="GO" id="GO:0005737">
    <property type="term" value="C:cytoplasm"/>
    <property type="evidence" value="ECO:0007669"/>
    <property type="project" value="UniProtKB-SubCell"/>
</dbReference>
<dbReference type="InterPro" id="IPR050890">
    <property type="entry name" value="PTS_EIIA_component"/>
</dbReference>
<name>A0A162EAB0_9BACI</name>
<dbReference type="OrthoDB" id="92465at2"/>
<protein>
    <submittedName>
        <fullName evidence="8">PTS glucose transporter subunit IIA</fullName>
    </submittedName>
</protein>
<dbReference type="GO" id="GO:0009401">
    <property type="term" value="P:phosphoenolpyruvate-dependent sugar phosphotransferase system"/>
    <property type="evidence" value="ECO:0007669"/>
    <property type="project" value="UniProtKB-KW"/>
</dbReference>
<dbReference type="InterPro" id="IPR001127">
    <property type="entry name" value="PTS_EIIA_1_perm"/>
</dbReference>
<dbReference type="GO" id="GO:0016301">
    <property type="term" value="F:kinase activity"/>
    <property type="evidence" value="ECO:0007669"/>
    <property type="project" value="UniProtKB-KW"/>
</dbReference>
<keyword evidence="6" id="KW-0418">Kinase</keyword>
<keyword evidence="9" id="KW-1185">Reference proteome</keyword>
<dbReference type="STRING" id="519424.AZF04_05110"/>
<keyword evidence="5" id="KW-0598">Phosphotransferase system</keyword>
<dbReference type="Proteomes" id="UP000075806">
    <property type="component" value="Unassembled WGS sequence"/>
</dbReference>
<dbReference type="SUPFAM" id="SSF51261">
    <property type="entry name" value="Duplicated hybrid motif"/>
    <property type="match status" value="1"/>
</dbReference>
<dbReference type="FunFam" id="2.70.70.10:FF:000001">
    <property type="entry name" value="PTS system glucose-specific IIA component"/>
    <property type="match status" value="1"/>
</dbReference>
<dbReference type="AlphaFoldDB" id="A0A162EAB0"/>
<dbReference type="PANTHER" id="PTHR45008">
    <property type="entry name" value="PTS SYSTEM GLUCOSE-SPECIFIC EIIA COMPONENT"/>
    <property type="match status" value="1"/>
</dbReference>
<dbReference type="InterPro" id="IPR011055">
    <property type="entry name" value="Dup_hybrid_motif"/>
</dbReference>
<dbReference type="PROSITE" id="PS51093">
    <property type="entry name" value="PTS_EIIA_TYPE_1"/>
    <property type="match status" value="1"/>
</dbReference>
<dbReference type="PROSITE" id="PS00371">
    <property type="entry name" value="PTS_EIIA_TYPE_1_HIS"/>
    <property type="match status" value="1"/>
</dbReference>
<evidence type="ECO:0000256" key="2">
    <source>
        <dbReference type="ARBA" id="ARBA00022448"/>
    </source>
</evidence>
<dbReference type="RefSeq" id="WP_061948464.1">
    <property type="nucleotide sequence ID" value="NZ_LTAO01000012.1"/>
</dbReference>
<evidence type="ECO:0000313" key="9">
    <source>
        <dbReference type="Proteomes" id="UP000075806"/>
    </source>
</evidence>
<keyword evidence="3 8" id="KW-0762">Sugar transport</keyword>
<accession>A0A162EAB0</accession>
<dbReference type="EMBL" id="LTAO01000012">
    <property type="protein sequence ID" value="KYG32149.1"/>
    <property type="molecule type" value="Genomic_DNA"/>
</dbReference>
<evidence type="ECO:0000256" key="1">
    <source>
        <dbReference type="ARBA" id="ARBA00004496"/>
    </source>
</evidence>
<sequence length="174" mass="18826">MLKKWLGLDKNKSKDETVQSATKTVKIYAPISGTYMNIEEVPDPTFSQKMMGDGFAIKPEEGQVLSPINGEIVQVFPTKHAIGLKSNEGVEVLIHVGLETVNMKGEGFVAHVSEGDKVSVGDVLLDFDLALIGEKAESTITPVVLTNQDELSSIEKLEETTLKAGETVIIQAVK</sequence>
<evidence type="ECO:0000256" key="3">
    <source>
        <dbReference type="ARBA" id="ARBA00022597"/>
    </source>
</evidence>
<organism evidence="8 9">
    <name type="scientific">Alkalihalobacillus trypoxylicola</name>
    <dbReference type="NCBI Taxonomy" id="519424"/>
    <lineage>
        <taxon>Bacteria</taxon>
        <taxon>Bacillati</taxon>
        <taxon>Bacillota</taxon>
        <taxon>Bacilli</taxon>
        <taxon>Bacillales</taxon>
        <taxon>Bacillaceae</taxon>
        <taxon>Alkalihalobacillus</taxon>
    </lineage>
</organism>
<gene>
    <name evidence="8" type="ORF">AZF04_05110</name>
</gene>
<evidence type="ECO:0000256" key="5">
    <source>
        <dbReference type="ARBA" id="ARBA00022683"/>
    </source>
</evidence>
<reference evidence="8" key="1">
    <citation type="submission" date="2016-02" db="EMBL/GenBank/DDBJ databases">
        <title>Genome sequence of Bacillus trypoxylicola KCTC 13244(T).</title>
        <authorList>
            <person name="Jeong H."/>
            <person name="Park S.-H."/>
            <person name="Choi S.-K."/>
        </authorList>
    </citation>
    <scope>NUCLEOTIDE SEQUENCE [LARGE SCALE GENOMIC DNA]</scope>
    <source>
        <strain evidence="8">KCTC 13244</strain>
    </source>
</reference>
<dbReference type="Pfam" id="PF00358">
    <property type="entry name" value="PTS_EIIA_1"/>
    <property type="match status" value="1"/>
</dbReference>
<comment type="subcellular location">
    <subcellularLocation>
        <location evidence="1">Cytoplasm</location>
    </subcellularLocation>
</comment>
<dbReference type="NCBIfam" id="TIGR00830">
    <property type="entry name" value="PTBA"/>
    <property type="match status" value="1"/>
</dbReference>
<dbReference type="Gene3D" id="2.70.70.10">
    <property type="entry name" value="Glucose Permease (Domain IIA)"/>
    <property type="match status" value="1"/>
</dbReference>
<keyword evidence="4" id="KW-0808">Transferase</keyword>
<evidence type="ECO:0000256" key="6">
    <source>
        <dbReference type="ARBA" id="ARBA00022777"/>
    </source>
</evidence>
<proteinExistence type="predicted"/>
<evidence type="ECO:0000259" key="7">
    <source>
        <dbReference type="PROSITE" id="PS51093"/>
    </source>
</evidence>
<comment type="caution">
    <text evidence="8">The sequence shown here is derived from an EMBL/GenBank/DDBJ whole genome shotgun (WGS) entry which is preliminary data.</text>
</comment>
<evidence type="ECO:0000313" key="8">
    <source>
        <dbReference type="EMBL" id="KYG32149.1"/>
    </source>
</evidence>
<evidence type="ECO:0000256" key="4">
    <source>
        <dbReference type="ARBA" id="ARBA00022679"/>
    </source>
</evidence>
<feature type="domain" description="PTS EIIA type-1" evidence="7">
    <location>
        <begin position="43"/>
        <end position="147"/>
    </location>
</feature>